<dbReference type="InterPro" id="IPR050126">
    <property type="entry name" value="Ap4A_hydrolase"/>
</dbReference>
<evidence type="ECO:0000256" key="1">
    <source>
        <dbReference type="ARBA" id="ARBA00008950"/>
    </source>
</evidence>
<dbReference type="InterPro" id="IPR029052">
    <property type="entry name" value="Metallo-depent_PP-like"/>
</dbReference>
<dbReference type="CDD" id="cd00838">
    <property type="entry name" value="MPP_superfamily"/>
    <property type="match status" value="1"/>
</dbReference>
<gene>
    <name evidence="3" type="ORF">FYJ85_10595</name>
</gene>
<name>A0A844G1I2_9BACT</name>
<dbReference type="Proteomes" id="UP000435649">
    <property type="component" value="Unassembled WGS sequence"/>
</dbReference>
<dbReference type="PANTHER" id="PTHR42850">
    <property type="entry name" value="METALLOPHOSPHOESTERASE"/>
    <property type="match status" value="1"/>
</dbReference>
<dbReference type="PANTHER" id="PTHR42850:SF2">
    <property type="entry name" value="BLL5683 PROTEIN"/>
    <property type="match status" value="1"/>
</dbReference>
<accession>A0A844G1I2</accession>
<organism evidence="3 4">
    <name type="scientific">Victivallis lenta</name>
    <dbReference type="NCBI Taxonomy" id="2606640"/>
    <lineage>
        <taxon>Bacteria</taxon>
        <taxon>Pseudomonadati</taxon>
        <taxon>Lentisphaerota</taxon>
        <taxon>Lentisphaeria</taxon>
        <taxon>Victivallales</taxon>
        <taxon>Victivallaceae</taxon>
        <taxon>Victivallis</taxon>
    </lineage>
</organism>
<dbReference type="RefSeq" id="WP_106052008.1">
    <property type="nucleotide sequence ID" value="NZ_CALXOB010000045.1"/>
</dbReference>
<dbReference type="SUPFAM" id="SSF56300">
    <property type="entry name" value="Metallo-dependent phosphatases"/>
    <property type="match status" value="1"/>
</dbReference>
<evidence type="ECO:0000313" key="3">
    <source>
        <dbReference type="EMBL" id="MST97487.1"/>
    </source>
</evidence>
<feature type="domain" description="Calcineurin-like phosphoesterase" evidence="2">
    <location>
        <begin position="4"/>
        <end position="230"/>
    </location>
</feature>
<keyword evidence="4" id="KW-1185">Reference proteome</keyword>
<evidence type="ECO:0000259" key="2">
    <source>
        <dbReference type="Pfam" id="PF12850"/>
    </source>
</evidence>
<dbReference type="GO" id="GO:0016791">
    <property type="term" value="F:phosphatase activity"/>
    <property type="evidence" value="ECO:0007669"/>
    <property type="project" value="TreeGrafter"/>
</dbReference>
<protein>
    <submittedName>
        <fullName evidence="3">Metallophosphoesterase family protein</fullName>
    </submittedName>
</protein>
<dbReference type="InterPro" id="IPR011152">
    <property type="entry name" value="Pesterase_MJ0912"/>
</dbReference>
<dbReference type="Gene3D" id="3.60.21.10">
    <property type="match status" value="1"/>
</dbReference>
<dbReference type="InterPro" id="IPR024654">
    <property type="entry name" value="Calcineurin-like_PHP_lpxH"/>
</dbReference>
<dbReference type="EMBL" id="VUNS01000010">
    <property type="protein sequence ID" value="MST97487.1"/>
    <property type="molecule type" value="Genomic_DNA"/>
</dbReference>
<reference evidence="3 4" key="1">
    <citation type="submission" date="2019-08" db="EMBL/GenBank/DDBJ databases">
        <title>In-depth cultivation of the pig gut microbiome towards novel bacterial diversity and tailored functional studies.</title>
        <authorList>
            <person name="Wylensek D."/>
            <person name="Hitch T.C.A."/>
            <person name="Clavel T."/>
        </authorList>
    </citation>
    <scope>NUCLEOTIDE SEQUENCE [LARGE SCALE GENOMIC DNA]</scope>
    <source>
        <strain evidence="3 4">BBE-744-WT-12</strain>
    </source>
</reference>
<proteinExistence type="inferred from homology"/>
<dbReference type="Pfam" id="PF12850">
    <property type="entry name" value="Metallophos_2"/>
    <property type="match status" value="1"/>
</dbReference>
<evidence type="ECO:0000313" key="4">
    <source>
        <dbReference type="Proteomes" id="UP000435649"/>
    </source>
</evidence>
<sequence>MAKYAILSDIHSNYDALKVVLEKCRELEIDHYVSLGDIVGYNADPQRCVREVYELNCVARVRGNHDEYTSNGNIEMSGFNPHAKKAIEWTRAHLDEDERAWIGSAPFRSTMQECNTTLVHATLDSPENWGYIFDAHHAADNFNYQFTSLCFCGHSHVPVAFCKKPIATNLEELEEWNYNPEIEDDNFDYTLADELPVEVKVGYKYLFNVGSIGQPRNRDPRASFAVLDTVSRYVTRYRLPYDIASQQQKILDAGLPERLALRLANGS</sequence>
<comment type="similarity">
    <text evidence="1">Belongs to the metallophosphoesterase superfamily. YfcE family.</text>
</comment>
<dbReference type="PIRSF" id="PIRSF000883">
    <property type="entry name" value="Pesterase_MJ0912"/>
    <property type="match status" value="1"/>
</dbReference>
<dbReference type="GO" id="GO:0005737">
    <property type="term" value="C:cytoplasm"/>
    <property type="evidence" value="ECO:0007669"/>
    <property type="project" value="TreeGrafter"/>
</dbReference>
<comment type="caution">
    <text evidence="3">The sequence shown here is derived from an EMBL/GenBank/DDBJ whole genome shotgun (WGS) entry which is preliminary data.</text>
</comment>
<dbReference type="AlphaFoldDB" id="A0A844G1I2"/>